<feature type="compositionally biased region" description="Basic and acidic residues" evidence="1">
    <location>
        <begin position="493"/>
        <end position="503"/>
    </location>
</feature>
<feature type="compositionally biased region" description="Polar residues" evidence="1">
    <location>
        <begin position="85"/>
        <end position="97"/>
    </location>
</feature>
<dbReference type="AlphaFoldDB" id="A0A168AL71"/>
<dbReference type="EMBL" id="AZGZ01000007">
    <property type="protein sequence ID" value="KZZ94062.1"/>
    <property type="molecule type" value="Genomic_DNA"/>
</dbReference>
<comment type="caution">
    <text evidence="2">The sequence shown here is derived from an EMBL/GenBank/DDBJ whole genome shotgun (WGS) entry which is preliminary data.</text>
</comment>
<feature type="compositionally biased region" description="Acidic residues" evidence="1">
    <location>
        <begin position="214"/>
        <end position="231"/>
    </location>
</feature>
<dbReference type="OrthoDB" id="10678545at2759"/>
<sequence>MPSPPTSIMSVLDNLRPRRSRRNGQENSPPPDPSHQGETDHQNEQPCADVNMTSEVSDIPAPASTEENWTLLGASYREHEDQDSDTSSGPVESNSDCSADIWNDDGTVTHRFHRPVFAVSDDEDESLDLSGIDFDDALSMVLDDDISAMFIDQMDLNNDEDDVAMDGLDDDVNQTQDRDEDQDLIDMNDGAYDGDDDVHDDSNMSNASTISFLDLDDPGDPADAMETETETEQNPAQDTPTPPMPGAAQAPGSGSRGGMRRNVAWLLASPESMKDIEYDIWSLHLSGEQSPDENKGRRRTRPSPTRDRPRTPAPSTNMYLSDDGEMVRQSSPEVEVEDEKEVETIRQNTPVDGPLPPPPNLIGMQGPRANQSTIPRWTSHQGKAKFRHVAGLGRGKQGLFKTSDLHKPTPALRCALTEDSPPTRFPSRPSSESATPSTSLSASTSSLTPPTSIEGSEHDTIKPESRSGTSIHRQGTLLETPFCPDEVFPTWSRDMESRREALRRPRPLSHLRHEVQRSDSTVGSDDGNSSQVSNHSVNEAEAEVFALDTDGASVISTGNILYPHLANEISDEPEEDTESMEVHDDSEIEDDLASIASSSSSSSDSSDSSSDSESSSSSSSSSSSWSSSSSSSHSSSSSSESSMTDSGYFSGDNDGNLDNIGGFGGPRGMRAQNRNAQAPGYLRGGYMPHDGGGNHGGRNAEDAMHQLWLVYNSVEEDDSVIPRRNAAHVHVGEVEILEHTTEAVECMAIAVGVARRRGPGYKDPESQIDSQDTSYLEELFRESREEAEREAARERSSGNPSQIRRRSSIRHTDRSSSAVDLTQPWTGPNSQEVQRRRNPWRRPYPDVVDVEMEARPASVNEDFPALPTVERPSNDMNSTTETFRSIVERHKQEVENAKAAAAARAAAEREKAAKQKIPLSLTLFLSKHVVTINTYRMMVERWLQAFRQSLIIPFFKSIQRCSDLNRKLLNIRLDIIETFYPEPGSGRVRVTTPDIDELLDSMGMNGMVGDRREWAEAEYREEQAFLDATRWLGEQAIITGEGWDEIVKWLYCEALYYEAFMQWRVRRRWQFWSLFSCSN</sequence>
<feature type="region of interest" description="Disordered" evidence="1">
    <location>
        <begin position="593"/>
        <end position="699"/>
    </location>
</feature>
<feature type="compositionally biased region" description="Polar residues" evidence="1">
    <location>
        <begin position="815"/>
        <end position="832"/>
    </location>
</feature>
<feature type="region of interest" description="Disordered" evidence="1">
    <location>
        <begin position="164"/>
        <end position="259"/>
    </location>
</feature>
<feature type="region of interest" description="Disordered" evidence="1">
    <location>
        <begin position="285"/>
        <end position="537"/>
    </location>
</feature>
<dbReference type="VEuPathDB" id="FungiDB:AAP_02155"/>
<evidence type="ECO:0000256" key="1">
    <source>
        <dbReference type="SAM" id="MobiDB-lite"/>
    </source>
</evidence>
<feature type="compositionally biased region" description="Acidic residues" evidence="1">
    <location>
        <begin position="164"/>
        <end position="199"/>
    </location>
</feature>
<gene>
    <name evidence="2" type="ORF">AAP_02155</name>
</gene>
<feature type="region of interest" description="Disordered" evidence="1">
    <location>
        <begin position="1"/>
        <end position="100"/>
    </location>
</feature>
<proteinExistence type="predicted"/>
<feature type="compositionally biased region" description="Basic and acidic residues" evidence="1">
    <location>
        <begin position="455"/>
        <end position="465"/>
    </location>
</feature>
<reference evidence="2 3" key="1">
    <citation type="journal article" date="2016" name="Genome Biol. Evol.">
        <title>Divergent and convergent evolution of fungal pathogenicity.</title>
        <authorList>
            <person name="Shang Y."/>
            <person name="Xiao G."/>
            <person name="Zheng P."/>
            <person name="Cen K."/>
            <person name="Zhan S."/>
            <person name="Wang C."/>
        </authorList>
    </citation>
    <scope>NUCLEOTIDE SEQUENCE [LARGE SCALE GENOMIC DNA]</scope>
    <source>
        <strain evidence="2 3">ARSEF 7405</strain>
    </source>
</reference>
<organism evidence="2 3">
    <name type="scientific">Ascosphaera apis ARSEF 7405</name>
    <dbReference type="NCBI Taxonomy" id="392613"/>
    <lineage>
        <taxon>Eukaryota</taxon>
        <taxon>Fungi</taxon>
        <taxon>Dikarya</taxon>
        <taxon>Ascomycota</taxon>
        <taxon>Pezizomycotina</taxon>
        <taxon>Eurotiomycetes</taxon>
        <taxon>Eurotiomycetidae</taxon>
        <taxon>Onygenales</taxon>
        <taxon>Ascosphaeraceae</taxon>
        <taxon>Ascosphaera</taxon>
    </lineage>
</organism>
<evidence type="ECO:0000313" key="3">
    <source>
        <dbReference type="Proteomes" id="UP000242877"/>
    </source>
</evidence>
<keyword evidence="3" id="KW-1185">Reference proteome</keyword>
<dbReference type="Proteomes" id="UP000242877">
    <property type="component" value="Unassembled WGS sequence"/>
</dbReference>
<feature type="compositionally biased region" description="Low complexity" evidence="1">
    <location>
        <begin position="420"/>
        <end position="452"/>
    </location>
</feature>
<feature type="compositionally biased region" description="Polar residues" evidence="1">
    <location>
        <begin position="518"/>
        <end position="537"/>
    </location>
</feature>
<feature type="compositionally biased region" description="Low complexity" evidence="1">
    <location>
        <begin position="597"/>
        <end position="642"/>
    </location>
</feature>
<accession>A0A168AL71</accession>
<protein>
    <submittedName>
        <fullName evidence="2">Uncharacterized protein</fullName>
    </submittedName>
</protein>
<name>A0A168AL71_9EURO</name>
<feature type="compositionally biased region" description="Low complexity" evidence="1">
    <location>
        <begin position="651"/>
        <end position="660"/>
    </location>
</feature>
<feature type="compositionally biased region" description="Basic and acidic residues" evidence="1">
    <location>
        <begin position="781"/>
        <end position="796"/>
    </location>
</feature>
<feature type="compositionally biased region" description="Polar residues" evidence="1">
    <location>
        <begin position="368"/>
        <end position="381"/>
    </location>
</feature>
<evidence type="ECO:0000313" key="2">
    <source>
        <dbReference type="EMBL" id="KZZ94062.1"/>
    </source>
</evidence>
<feature type="region of interest" description="Disordered" evidence="1">
    <location>
        <begin position="781"/>
        <end position="840"/>
    </location>
</feature>